<dbReference type="EMBL" id="HF935619">
    <property type="protein sequence ID" value="CCX11460.1"/>
    <property type="molecule type" value="Genomic_DNA"/>
</dbReference>
<dbReference type="STRING" id="1076935.U4L3W1"/>
<feature type="compositionally biased region" description="Acidic residues" evidence="1">
    <location>
        <begin position="244"/>
        <end position="267"/>
    </location>
</feature>
<feature type="compositionally biased region" description="Acidic residues" evidence="1">
    <location>
        <begin position="276"/>
        <end position="302"/>
    </location>
</feature>
<evidence type="ECO:0000313" key="3">
    <source>
        <dbReference type="Proteomes" id="UP000018144"/>
    </source>
</evidence>
<dbReference type="Proteomes" id="UP000018144">
    <property type="component" value="Unassembled WGS sequence"/>
</dbReference>
<proteinExistence type="predicted"/>
<dbReference type="PANTHER" id="PTHR28063:SF1">
    <property type="entry name" value="RNA POLYMERASE II NUCLEAR LOCALIZATION PROTEIN IWR1"/>
    <property type="match status" value="1"/>
</dbReference>
<gene>
    <name evidence="2" type="ORF">PCON_11054</name>
</gene>
<accession>U4L3W1</accession>
<reference evidence="2 3" key="1">
    <citation type="journal article" date="2013" name="PLoS Genet.">
        <title>The genome and development-dependent transcriptomes of Pyronema confluens: a window into fungal evolution.</title>
        <authorList>
            <person name="Traeger S."/>
            <person name="Altegoer F."/>
            <person name="Freitag M."/>
            <person name="Gabaldon T."/>
            <person name="Kempken F."/>
            <person name="Kumar A."/>
            <person name="Marcet-Houben M."/>
            <person name="Poggeler S."/>
            <person name="Stajich J.E."/>
            <person name="Nowrousian M."/>
        </authorList>
    </citation>
    <scope>NUCLEOTIDE SEQUENCE [LARGE SCALE GENOMIC DNA]</scope>
    <source>
        <strain evidence="3">CBS 100304</strain>
        <tissue evidence="2">Vegetative mycelium</tissue>
    </source>
</reference>
<organism evidence="2 3">
    <name type="scientific">Pyronema omphalodes (strain CBS 100304)</name>
    <name type="common">Pyronema confluens</name>
    <dbReference type="NCBI Taxonomy" id="1076935"/>
    <lineage>
        <taxon>Eukaryota</taxon>
        <taxon>Fungi</taxon>
        <taxon>Dikarya</taxon>
        <taxon>Ascomycota</taxon>
        <taxon>Pezizomycotina</taxon>
        <taxon>Pezizomycetes</taxon>
        <taxon>Pezizales</taxon>
        <taxon>Pyronemataceae</taxon>
        <taxon>Pyronema</taxon>
    </lineage>
</organism>
<sequence>MSALPPSTIRIKRGRDEAPVPTLFVPINSSKRLKTESEQRRTYVFRLAHKITPKSPTGPTIPEVVDEDAKQPGSHNRKIAPIRKYQLSKKARLQPYSHGAMFERIKDVEMKDAEPIVPEVVKERKRPRTHPKEKEQFKQRDVVLEDAALSREQELEMERIMAYLEETTKDLPPTPAQPETDDDGDLYVYDVYERVELPAGVELEKEKEKGGEYGEIVFADSDDEEWWHEGADEDDNHSDKYVCDDTDSNCEGSDYPEEEEDDSEDEFAGYSMREGDYDDDDYDGPNYSDEDNYDASDDEVDVPEWRKTVMQIGKTHSRRAM</sequence>
<feature type="region of interest" description="Disordered" evidence="1">
    <location>
        <begin position="202"/>
        <end position="321"/>
    </location>
</feature>
<dbReference type="PANTHER" id="PTHR28063">
    <property type="entry name" value="RNA POLYMERASE II NUCLEAR LOCALIZATION PROTEIN IWR1"/>
    <property type="match status" value="1"/>
</dbReference>
<dbReference type="OrthoDB" id="5384467at2759"/>
<feature type="compositionally biased region" description="Basic and acidic residues" evidence="1">
    <location>
        <begin position="202"/>
        <end position="212"/>
    </location>
</feature>
<evidence type="ECO:0000256" key="1">
    <source>
        <dbReference type="SAM" id="MobiDB-lite"/>
    </source>
</evidence>
<feature type="region of interest" description="Disordered" evidence="1">
    <location>
        <begin position="165"/>
        <end position="185"/>
    </location>
</feature>
<evidence type="ECO:0000313" key="2">
    <source>
        <dbReference type="EMBL" id="CCX11460.1"/>
    </source>
</evidence>
<name>U4L3W1_PYROM</name>
<feature type="compositionally biased region" description="Acidic residues" evidence="1">
    <location>
        <begin position="220"/>
        <end position="236"/>
    </location>
</feature>
<keyword evidence="3" id="KW-1185">Reference proteome</keyword>
<dbReference type="AlphaFoldDB" id="U4L3W1"/>
<feature type="region of interest" description="Disordered" evidence="1">
    <location>
        <begin position="54"/>
        <end position="75"/>
    </location>
</feature>
<dbReference type="GO" id="GO:0006606">
    <property type="term" value="P:protein import into nucleus"/>
    <property type="evidence" value="ECO:0007669"/>
    <property type="project" value="InterPro"/>
</dbReference>
<dbReference type="InterPro" id="IPR040150">
    <property type="entry name" value="Iwr1"/>
</dbReference>
<protein>
    <submittedName>
        <fullName evidence="2">Uncharacterized protein</fullName>
    </submittedName>
</protein>